<evidence type="ECO:0000256" key="1">
    <source>
        <dbReference type="SAM" id="MobiDB-lite"/>
    </source>
</evidence>
<organism evidence="2 3">
    <name type="scientific">Dreissena polymorpha</name>
    <name type="common">Zebra mussel</name>
    <name type="synonym">Mytilus polymorpha</name>
    <dbReference type="NCBI Taxonomy" id="45954"/>
    <lineage>
        <taxon>Eukaryota</taxon>
        <taxon>Metazoa</taxon>
        <taxon>Spiralia</taxon>
        <taxon>Lophotrochozoa</taxon>
        <taxon>Mollusca</taxon>
        <taxon>Bivalvia</taxon>
        <taxon>Autobranchia</taxon>
        <taxon>Heteroconchia</taxon>
        <taxon>Euheterodonta</taxon>
        <taxon>Imparidentia</taxon>
        <taxon>Neoheterodontei</taxon>
        <taxon>Myida</taxon>
        <taxon>Dreissenoidea</taxon>
        <taxon>Dreissenidae</taxon>
        <taxon>Dreissena</taxon>
    </lineage>
</organism>
<accession>A0A9D4RJH9</accession>
<dbReference type="AlphaFoldDB" id="A0A9D4RJH9"/>
<reference evidence="2" key="1">
    <citation type="journal article" date="2019" name="bioRxiv">
        <title>The Genome of the Zebra Mussel, Dreissena polymorpha: A Resource for Invasive Species Research.</title>
        <authorList>
            <person name="McCartney M.A."/>
            <person name="Auch B."/>
            <person name="Kono T."/>
            <person name="Mallez S."/>
            <person name="Zhang Y."/>
            <person name="Obille A."/>
            <person name="Becker A."/>
            <person name="Abrahante J.E."/>
            <person name="Garbe J."/>
            <person name="Badalamenti J.P."/>
            <person name="Herman A."/>
            <person name="Mangelson H."/>
            <person name="Liachko I."/>
            <person name="Sullivan S."/>
            <person name="Sone E.D."/>
            <person name="Koren S."/>
            <person name="Silverstein K.A.T."/>
            <person name="Beckman K.B."/>
            <person name="Gohl D.M."/>
        </authorList>
    </citation>
    <scope>NUCLEOTIDE SEQUENCE</scope>
    <source>
        <strain evidence="2">Duluth1</strain>
        <tissue evidence="2">Whole animal</tissue>
    </source>
</reference>
<dbReference type="Proteomes" id="UP000828390">
    <property type="component" value="Unassembled WGS sequence"/>
</dbReference>
<keyword evidence="3" id="KW-1185">Reference proteome</keyword>
<sequence length="60" mass="6461">MIHVLFWLSTATSLPSGRKSSPVRKGSFSSSPVFGRSTDTSSSRVTGLGWGDKLSRLVFT</sequence>
<protein>
    <submittedName>
        <fullName evidence="2">Uncharacterized protein</fullName>
    </submittedName>
</protein>
<dbReference type="EMBL" id="JAIWYP010000002">
    <property type="protein sequence ID" value="KAH3870644.1"/>
    <property type="molecule type" value="Genomic_DNA"/>
</dbReference>
<gene>
    <name evidence="2" type="ORF">DPMN_033832</name>
</gene>
<feature type="region of interest" description="Disordered" evidence="1">
    <location>
        <begin position="13"/>
        <end position="48"/>
    </location>
</feature>
<evidence type="ECO:0000313" key="2">
    <source>
        <dbReference type="EMBL" id="KAH3870644.1"/>
    </source>
</evidence>
<name>A0A9D4RJH9_DREPO</name>
<proteinExistence type="predicted"/>
<feature type="compositionally biased region" description="Polar residues" evidence="1">
    <location>
        <begin position="27"/>
        <end position="45"/>
    </location>
</feature>
<reference evidence="2" key="2">
    <citation type="submission" date="2020-11" db="EMBL/GenBank/DDBJ databases">
        <authorList>
            <person name="McCartney M.A."/>
            <person name="Auch B."/>
            <person name="Kono T."/>
            <person name="Mallez S."/>
            <person name="Becker A."/>
            <person name="Gohl D.M."/>
            <person name="Silverstein K.A.T."/>
            <person name="Koren S."/>
            <person name="Bechman K.B."/>
            <person name="Herman A."/>
            <person name="Abrahante J.E."/>
            <person name="Garbe J."/>
        </authorList>
    </citation>
    <scope>NUCLEOTIDE SEQUENCE</scope>
    <source>
        <strain evidence="2">Duluth1</strain>
        <tissue evidence="2">Whole animal</tissue>
    </source>
</reference>
<comment type="caution">
    <text evidence="2">The sequence shown here is derived from an EMBL/GenBank/DDBJ whole genome shotgun (WGS) entry which is preliminary data.</text>
</comment>
<evidence type="ECO:0000313" key="3">
    <source>
        <dbReference type="Proteomes" id="UP000828390"/>
    </source>
</evidence>